<gene>
    <name evidence="4" type="ORF">CTRG_00124</name>
</gene>
<dbReference type="OrthoDB" id="4033386at2759"/>
<dbReference type="GO" id="GO:0003677">
    <property type="term" value="F:DNA binding"/>
    <property type="evidence" value="ECO:0007669"/>
    <property type="project" value="UniProtKB-KW"/>
</dbReference>
<sequence length="532" mass="61341">MAPRRKYKTYAPEKVKVALRLASESISQDGKYNNSATALIMGIPESTLRSQIKRMNDTGKVENGNLNKRLLNETEELILAYQIDKRLNMGLTITKAEVLDLATKIYRKKVTLGKVGKKWFECFMSRHPELYNRWTKCVRLSRKQGSSYERVKSWFDLFDKVVVKGKISDDNVYNMGEIRFQFGNTRDKWTMERVCENDKEETSSEYTDSTIVLETVSMSGRYLEPYVIFKELNGQNQWCDKNNIPKSSCYNMSIDWLEKVFIPQTRAREVNEKVVLVLAAHGSHTDDKFIQLCSENNILPIFMPPNTSNFLQPLYRSCFTNLEMDYSCVIDEQVSTTNYNKENRTDFVTSYGISREKAFEQGSIGHSWKVAGLKQQNYEEVLNGPYVKGRPQKVNPKVKNAPKKVASNLYESAADKAAKEYLTEFMSKSKENSEIGVEYMFDLLLEYEEETRRLTKLLLQRQRELIRQKDKESIRALAALNSSSDDGTVDSLAYTGIQGTVEEIREQISKMEEEAMKQKESKDSQLSDPSNE</sequence>
<dbReference type="GeneID" id="8297284"/>
<reference evidence="4 5" key="1">
    <citation type="journal article" date="2009" name="Nature">
        <title>Evolution of pathogenicity and sexual reproduction in eight Candida genomes.</title>
        <authorList>
            <person name="Butler G."/>
            <person name="Rasmussen M.D."/>
            <person name="Lin M.F."/>
            <person name="Santos M.A."/>
            <person name="Sakthikumar S."/>
            <person name="Munro C.A."/>
            <person name="Rheinbay E."/>
            <person name="Grabherr M."/>
            <person name="Forche A."/>
            <person name="Reedy J.L."/>
            <person name="Agrafioti I."/>
            <person name="Arnaud M.B."/>
            <person name="Bates S."/>
            <person name="Brown A.J."/>
            <person name="Brunke S."/>
            <person name="Costanzo M.C."/>
            <person name="Fitzpatrick D.A."/>
            <person name="de Groot P.W."/>
            <person name="Harris D."/>
            <person name="Hoyer L.L."/>
            <person name="Hube B."/>
            <person name="Klis F.M."/>
            <person name="Kodira C."/>
            <person name="Lennard N."/>
            <person name="Logue M.E."/>
            <person name="Martin R."/>
            <person name="Neiman A.M."/>
            <person name="Nikolaou E."/>
            <person name="Quail M.A."/>
            <person name="Quinn J."/>
            <person name="Santos M.C."/>
            <person name="Schmitzberger F.F."/>
            <person name="Sherlock G."/>
            <person name="Shah P."/>
            <person name="Silverstein K.A."/>
            <person name="Skrzypek M.S."/>
            <person name="Soll D."/>
            <person name="Staggs R."/>
            <person name="Stansfield I."/>
            <person name="Stumpf M.P."/>
            <person name="Sudbery P.E."/>
            <person name="Srikantha T."/>
            <person name="Zeng Q."/>
            <person name="Berman J."/>
            <person name="Berriman M."/>
            <person name="Heitman J."/>
            <person name="Gow N.A."/>
            <person name="Lorenz M.C."/>
            <person name="Birren B.W."/>
            <person name="Kellis M."/>
            <person name="Cuomo C.A."/>
        </authorList>
    </citation>
    <scope>NUCLEOTIDE SEQUENCE [LARGE SCALE GENOMIC DNA]</scope>
    <source>
        <strain evidence="5">ATCC MYA-3404 / T1</strain>
    </source>
</reference>
<protein>
    <recommendedName>
        <fullName evidence="3">HTH CENPB-type domain-containing protein</fullName>
    </recommendedName>
</protein>
<dbReference type="HOGENOM" id="CLU_511896_0_0_1"/>
<feature type="region of interest" description="Disordered" evidence="2">
    <location>
        <begin position="511"/>
        <end position="532"/>
    </location>
</feature>
<dbReference type="VEuPathDB" id="FungiDB:CTRG_00124"/>
<evidence type="ECO:0000256" key="1">
    <source>
        <dbReference type="ARBA" id="ARBA00023125"/>
    </source>
</evidence>
<dbReference type="PANTHER" id="PTHR19303">
    <property type="entry name" value="TRANSPOSON"/>
    <property type="match status" value="1"/>
</dbReference>
<dbReference type="eggNOG" id="KOG3105">
    <property type="taxonomic scope" value="Eukaryota"/>
</dbReference>
<evidence type="ECO:0000259" key="3">
    <source>
        <dbReference type="PROSITE" id="PS51253"/>
    </source>
</evidence>
<evidence type="ECO:0000313" key="4">
    <source>
        <dbReference type="EMBL" id="EER35385.1"/>
    </source>
</evidence>
<dbReference type="EMBL" id="GG692395">
    <property type="protein sequence ID" value="EER35385.1"/>
    <property type="molecule type" value="Genomic_DNA"/>
</dbReference>
<name>C5M235_CANTT</name>
<dbReference type="InterPro" id="IPR006600">
    <property type="entry name" value="HTH_CenpB_DNA-bd_dom"/>
</dbReference>
<dbReference type="Proteomes" id="UP000002037">
    <property type="component" value="Unassembled WGS sequence"/>
</dbReference>
<feature type="domain" description="HTH CENPB-type" evidence="3">
    <location>
        <begin position="63"/>
        <end position="133"/>
    </location>
</feature>
<dbReference type="Pfam" id="PF03184">
    <property type="entry name" value="DDE_1"/>
    <property type="match status" value="1"/>
</dbReference>
<keyword evidence="5" id="KW-1185">Reference proteome</keyword>
<accession>C5M235</accession>
<dbReference type="PANTHER" id="PTHR19303:SF74">
    <property type="entry name" value="POGO TRANSPOSABLE ELEMENT WITH KRAB DOMAIN"/>
    <property type="match status" value="1"/>
</dbReference>
<dbReference type="PROSITE" id="PS51253">
    <property type="entry name" value="HTH_CENPB"/>
    <property type="match status" value="1"/>
</dbReference>
<dbReference type="InterPro" id="IPR050863">
    <property type="entry name" value="CenT-Element_Derived"/>
</dbReference>
<organism evidence="4 5">
    <name type="scientific">Candida tropicalis (strain ATCC MYA-3404 / T1)</name>
    <name type="common">Yeast</name>
    <dbReference type="NCBI Taxonomy" id="294747"/>
    <lineage>
        <taxon>Eukaryota</taxon>
        <taxon>Fungi</taxon>
        <taxon>Dikarya</taxon>
        <taxon>Ascomycota</taxon>
        <taxon>Saccharomycotina</taxon>
        <taxon>Pichiomycetes</taxon>
        <taxon>Debaryomycetaceae</taxon>
        <taxon>Candida/Lodderomyces clade</taxon>
        <taxon>Candida</taxon>
    </lineage>
</organism>
<dbReference type="InterPro" id="IPR004875">
    <property type="entry name" value="DDE_SF_endonuclease_dom"/>
</dbReference>
<dbReference type="AlphaFoldDB" id="C5M235"/>
<dbReference type="RefSeq" id="XP_002545343.1">
    <property type="nucleotide sequence ID" value="XM_002545297.1"/>
</dbReference>
<feature type="compositionally biased region" description="Basic and acidic residues" evidence="2">
    <location>
        <begin position="511"/>
        <end position="525"/>
    </location>
</feature>
<dbReference type="GO" id="GO:0005634">
    <property type="term" value="C:nucleus"/>
    <property type="evidence" value="ECO:0007669"/>
    <property type="project" value="TreeGrafter"/>
</dbReference>
<proteinExistence type="predicted"/>
<evidence type="ECO:0000256" key="2">
    <source>
        <dbReference type="SAM" id="MobiDB-lite"/>
    </source>
</evidence>
<dbReference type="KEGG" id="ctp:CTRG_00124"/>
<evidence type="ECO:0000313" key="5">
    <source>
        <dbReference type="Proteomes" id="UP000002037"/>
    </source>
</evidence>
<keyword evidence="1" id="KW-0238">DNA-binding</keyword>